<dbReference type="EMBL" id="REGN01008462">
    <property type="protein sequence ID" value="RNA03519.1"/>
    <property type="molecule type" value="Genomic_DNA"/>
</dbReference>
<protein>
    <submittedName>
        <fullName evidence="2">Uncharacterized protein</fullName>
    </submittedName>
</protein>
<keyword evidence="1" id="KW-0812">Transmembrane</keyword>
<evidence type="ECO:0000313" key="2">
    <source>
        <dbReference type="EMBL" id="RNA03519.1"/>
    </source>
</evidence>
<reference evidence="2 3" key="1">
    <citation type="journal article" date="2018" name="Sci. Rep.">
        <title>Genomic signatures of local adaptation to the degree of environmental predictability in rotifers.</title>
        <authorList>
            <person name="Franch-Gras L."/>
            <person name="Hahn C."/>
            <person name="Garcia-Roger E.M."/>
            <person name="Carmona M.J."/>
            <person name="Serra M."/>
            <person name="Gomez A."/>
        </authorList>
    </citation>
    <scope>NUCLEOTIDE SEQUENCE [LARGE SCALE GENOMIC DNA]</scope>
    <source>
        <strain evidence="2">HYR1</strain>
    </source>
</reference>
<dbReference type="AlphaFoldDB" id="A0A3M7PXA0"/>
<dbReference type="Proteomes" id="UP000276133">
    <property type="component" value="Unassembled WGS sequence"/>
</dbReference>
<feature type="transmembrane region" description="Helical" evidence="1">
    <location>
        <begin position="12"/>
        <end position="33"/>
    </location>
</feature>
<gene>
    <name evidence="2" type="ORF">BpHYR1_031558</name>
</gene>
<keyword evidence="1" id="KW-1133">Transmembrane helix</keyword>
<sequence length="61" mass="6922">MELILGGNRKKRSGIMVEFVLCVICVLSDMAHLTKWNLQEMFGVIDTSEFDKAIRSTLSMD</sequence>
<evidence type="ECO:0000313" key="3">
    <source>
        <dbReference type="Proteomes" id="UP000276133"/>
    </source>
</evidence>
<evidence type="ECO:0000256" key="1">
    <source>
        <dbReference type="SAM" id="Phobius"/>
    </source>
</evidence>
<keyword evidence="1" id="KW-0472">Membrane</keyword>
<keyword evidence="3" id="KW-1185">Reference proteome</keyword>
<comment type="caution">
    <text evidence="2">The sequence shown here is derived from an EMBL/GenBank/DDBJ whole genome shotgun (WGS) entry which is preliminary data.</text>
</comment>
<organism evidence="2 3">
    <name type="scientific">Brachionus plicatilis</name>
    <name type="common">Marine rotifer</name>
    <name type="synonym">Brachionus muelleri</name>
    <dbReference type="NCBI Taxonomy" id="10195"/>
    <lineage>
        <taxon>Eukaryota</taxon>
        <taxon>Metazoa</taxon>
        <taxon>Spiralia</taxon>
        <taxon>Gnathifera</taxon>
        <taxon>Rotifera</taxon>
        <taxon>Eurotatoria</taxon>
        <taxon>Monogononta</taxon>
        <taxon>Pseudotrocha</taxon>
        <taxon>Ploima</taxon>
        <taxon>Brachionidae</taxon>
        <taxon>Brachionus</taxon>
    </lineage>
</organism>
<proteinExistence type="predicted"/>
<accession>A0A3M7PXA0</accession>
<name>A0A3M7PXA0_BRAPC</name>